<gene>
    <name evidence="1" type="ORF">niasHS_005694</name>
</gene>
<dbReference type="InterPro" id="IPR027516">
    <property type="entry name" value="EIF3C"/>
</dbReference>
<name>A0ABD2JZJ2_HETSC</name>
<accession>A0ABD2JZJ2</accession>
<protein>
    <submittedName>
        <fullName evidence="1">Uncharacterized protein</fullName>
    </submittedName>
</protein>
<organism evidence="1 2">
    <name type="scientific">Heterodera schachtii</name>
    <name type="common">Sugarbeet cyst nematode worm</name>
    <name type="synonym">Tylenchus schachtii</name>
    <dbReference type="NCBI Taxonomy" id="97005"/>
    <lineage>
        <taxon>Eukaryota</taxon>
        <taxon>Metazoa</taxon>
        <taxon>Ecdysozoa</taxon>
        <taxon>Nematoda</taxon>
        <taxon>Chromadorea</taxon>
        <taxon>Rhabditida</taxon>
        <taxon>Tylenchina</taxon>
        <taxon>Tylenchomorpha</taxon>
        <taxon>Tylenchoidea</taxon>
        <taxon>Heteroderidae</taxon>
        <taxon>Heteroderinae</taxon>
        <taxon>Heterodera</taxon>
    </lineage>
</organism>
<keyword evidence="2" id="KW-1185">Reference proteome</keyword>
<reference evidence="1 2" key="1">
    <citation type="submission" date="2024-10" db="EMBL/GenBank/DDBJ databases">
        <authorList>
            <person name="Kim D."/>
        </authorList>
    </citation>
    <scope>NUCLEOTIDE SEQUENCE [LARGE SCALE GENOMIC DNA]</scope>
    <source>
        <strain evidence="1">Taebaek</strain>
    </source>
</reference>
<evidence type="ECO:0000313" key="1">
    <source>
        <dbReference type="EMBL" id="KAL3095935.1"/>
    </source>
</evidence>
<dbReference type="Proteomes" id="UP001620645">
    <property type="component" value="Unassembled WGS sequence"/>
</dbReference>
<dbReference type="AlphaFoldDB" id="A0ABD2JZJ2"/>
<evidence type="ECO:0000313" key="2">
    <source>
        <dbReference type="Proteomes" id="UP001620645"/>
    </source>
</evidence>
<dbReference type="PANTHER" id="PTHR13937:SF0">
    <property type="entry name" value="EUKARYOTIC TRANSLATION INITIATION FACTOR 3 SUBUNIT C-RELATED"/>
    <property type="match status" value="1"/>
</dbReference>
<proteinExistence type="predicted"/>
<sequence length="117" mass="13947">MMLEIPNIACYEFDVRRWLLPRSFHYQLKFSEKAALIGPPENTREHVVAASRAMLRSEWIKCRNYIINDKMNAKLWNLFRNSDAVKQMLIQRVQEETLRTYLLMYSTTYSTVSIPKN</sequence>
<dbReference type="PANTHER" id="PTHR13937">
    <property type="entry name" value="EUKARYOTIC TRANSLATION INITATION FACTOR 3, SUBUNIT 8 EIF3S8 -RELATED"/>
    <property type="match status" value="1"/>
</dbReference>
<comment type="caution">
    <text evidence="1">The sequence shown here is derived from an EMBL/GenBank/DDBJ whole genome shotgun (WGS) entry which is preliminary data.</text>
</comment>
<dbReference type="EMBL" id="JBICCN010000078">
    <property type="protein sequence ID" value="KAL3095935.1"/>
    <property type="molecule type" value="Genomic_DNA"/>
</dbReference>